<evidence type="ECO:0000313" key="2">
    <source>
        <dbReference type="EMBL" id="ABH00197.1"/>
    </source>
</evidence>
<dbReference type="Proteomes" id="UP000008710">
    <property type="component" value="Plasmid pRHL2"/>
</dbReference>
<dbReference type="HOGENOM" id="CLU_2344767_0_0_11"/>
<keyword evidence="2" id="KW-0614">Plasmid</keyword>
<sequence>MPGTPADTDSAAPSGRPRLQAGHHRVTLNQAVQLSFFQCGMRVSRAVLARVRLIHSDCASGASADQSRPVSVEQSSAATVSIGTRRRQAARRKTSAN</sequence>
<geneLocation type="plasmid" evidence="2 3">
    <name>pRHL2</name>
</geneLocation>
<dbReference type="AlphaFoldDB" id="Q0RWY9"/>
<name>Q0RWY9_RHOJR</name>
<dbReference type="KEGG" id="rha:RHA1_ro10004"/>
<evidence type="ECO:0000256" key="1">
    <source>
        <dbReference type="SAM" id="MobiDB-lite"/>
    </source>
</evidence>
<reference evidence="3" key="1">
    <citation type="journal article" date="2006" name="Proc. Natl. Acad. Sci. U.S.A.">
        <title>The complete genome of Rhodococcus sp. RHA1 provides insights into a catabolic powerhouse.</title>
        <authorList>
            <person name="McLeod M.P."/>
            <person name="Warren R.L."/>
            <person name="Hsiao W.W.L."/>
            <person name="Araki N."/>
            <person name="Myhre M."/>
            <person name="Fernandes C."/>
            <person name="Miyazawa D."/>
            <person name="Wong W."/>
            <person name="Lillquist A.L."/>
            <person name="Wang D."/>
            <person name="Dosanjh M."/>
            <person name="Hara H."/>
            <person name="Petrescu A."/>
            <person name="Morin R.D."/>
            <person name="Yang G."/>
            <person name="Stott J.M."/>
            <person name="Schein J.E."/>
            <person name="Shin H."/>
            <person name="Smailus D."/>
            <person name="Siddiqui A.S."/>
            <person name="Marra M.A."/>
            <person name="Jones S.J.M."/>
            <person name="Holt R."/>
            <person name="Brinkman F.S.L."/>
            <person name="Miyauchi K."/>
            <person name="Fukuda M."/>
            <person name="Davies J.E."/>
            <person name="Mohn W.W."/>
            <person name="Eltis L.D."/>
        </authorList>
    </citation>
    <scope>NUCLEOTIDE SEQUENCE [LARGE SCALE GENOMIC DNA]</scope>
    <source>
        <strain evidence="3">RHA1</strain>
    </source>
</reference>
<feature type="region of interest" description="Disordered" evidence="1">
    <location>
        <begin position="1"/>
        <end position="21"/>
    </location>
</feature>
<proteinExistence type="predicted"/>
<feature type="compositionally biased region" description="Polar residues" evidence="1">
    <location>
        <begin position="63"/>
        <end position="82"/>
    </location>
</feature>
<feature type="region of interest" description="Disordered" evidence="1">
    <location>
        <begin position="60"/>
        <end position="97"/>
    </location>
</feature>
<organism evidence="2 3">
    <name type="scientific">Rhodococcus jostii (strain RHA1)</name>
    <dbReference type="NCBI Taxonomy" id="101510"/>
    <lineage>
        <taxon>Bacteria</taxon>
        <taxon>Bacillati</taxon>
        <taxon>Actinomycetota</taxon>
        <taxon>Actinomycetes</taxon>
        <taxon>Mycobacteriales</taxon>
        <taxon>Nocardiaceae</taxon>
        <taxon>Rhodococcus</taxon>
    </lineage>
</organism>
<dbReference type="EMBL" id="CP000433">
    <property type="protein sequence ID" value="ABH00197.1"/>
    <property type="molecule type" value="Genomic_DNA"/>
</dbReference>
<evidence type="ECO:0000313" key="3">
    <source>
        <dbReference type="Proteomes" id="UP000008710"/>
    </source>
</evidence>
<feature type="compositionally biased region" description="Basic residues" evidence="1">
    <location>
        <begin position="84"/>
        <end position="97"/>
    </location>
</feature>
<protein>
    <submittedName>
        <fullName evidence="2">Uncharacterized protein</fullName>
    </submittedName>
</protein>
<gene>
    <name evidence="2" type="ordered locus">RHA1_ro10004</name>
</gene>
<accession>Q0RWY9</accession>